<evidence type="ECO:0000256" key="7">
    <source>
        <dbReference type="PIRSR" id="PIRSR000137-2"/>
    </source>
</evidence>
<keyword evidence="4 7" id="KW-0274">FAD</keyword>
<dbReference type="EMBL" id="JASNWA010000011">
    <property type="protein sequence ID" value="KAK3166854.1"/>
    <property type="molecule type" value="Genomic_DNA"/>
</dbReference>
<feature type="active site" description="Proton donor" evidence="6">
    <location>
        <position position="550"/>
    </location>
</feature>
<evidence type="ECO:0000259" key="9">
    <source>
        <dbReference type="PROSITE" id="PS00623"/>
    </source>
</evidence>
<feature type="active site" description="Proton acceptor" evidence="6">
    <location>
        <position position="595"/>
    </location>
</feature>
<evidence type="ECO:0000313" key="11">
    <source>
        <dbReference type="EMBL" id="KAK3166854.1"/>
    </source>
</evidence>
<feature type="domain" description="Glucose-methanol-choline oxidoreductase N-terminal" evidence="10">
    <location>
        <begin position="285"/>
        <end position="299"/>
    </location>
</feature>
<organism evidence="11 12">
    <name type="scientific">Lepraria neglecta</name>
    <dbReference type="NCBI Taxonomy" id="209136"/>
    <lineage>
        <taxon>Eukaryota</taxon>
        <taxon>Fungi</taxon>
        <taxon>Dikarya</taxon>
        <taxon>Ascomycota</taxon>
        <taxon>Pezizomycotina</taxon>
        <taxon>Lecanoromycetes</taxon>
        <taxon>OSLEUM clade</taxon>
        <taxon>Lecanoromycetidae</taxon>
        <taxon>Lecanorales</taxon>
        <taxon>Lecanorineae</taxon>
        <taxon>Stereocaulaceae</taxon>
        <taxon>Lepraria</taxon>
    </lineage>
</organism>
<dbReference type="Pfam" id="PF05199">
    <property type="entry name" value="GMC_oxred_C"/>
    <property type="match status" value="1"/>
</dbReference>
<comment type="caution">
    <text evidence="11">The sequence shown here is derived from an EMBL/GenBank/DDBJ whole genome shotgun (WGS) entry which is preliminary data.</text>
</comment>
<dbReference type="PANTHER" id="PTHR11552:SF201">
    <property type="entry name" value="GLUCOSE-METHANOL-CHOLINE OXIDOREDUCTASE N-TERMINAL DOMAIN-CONTAINING PROTEIN"/>
    <property type="match status" value="1"/>
</dbReference>
<dbReference type="Gene3D" id="3.30.560.10">
    <property type="entry name" value="Glucose Oxidase, domain 3"/>
    <property type="match status" value="1"/>
</dbReference>
<comment type="similarity">
    <text evidence="2 8">Belongs to the GMC oxidoreductase family.</text>
</comment>
<dbReference type="InterPro" id="IPR000172">
    <property type="entry name" value="GMC_OxRdtase_N"/>
</dbReference>
<dbReference type="PANTHER" id="PTHR11552">
    <property type="entry name" value="GLUCOSE-METHANOL-CHOLINE GMC OXIDOREDUCTASE"/>
    <property type="match status" value="1"/>
</dbReference>
<evidence type="ECO:0000256" key="1">
    <source>
        <dbReference type="ARBA" id="ARBA00001974"/>
    </source>
</evidence>
<reference evidence="11" key="1">
    <citation type="submission" date="2022-11" db="EMBL/GenBank/DDBJ databases">
        <title>Chromosomal genome sequence assembly and mating type (MAT) locus characterization of the leprose asexual lichenized fungus Lepraria neglecta (Nyl.) Erichsen.</title>
        <authorList>
            <person name="Allen J.L."/>
            <person name="Pfeffer B."/>
        </authorList>
    </citation>
    <scope>NUCLEOTIDE SEQUENCE</scope>
    <source>
        <strain evidence="11">Allen 5258</strain>
    </source>
</reference>
<keyword evidence="5" id="KW-0560">Oxidoreductase</keyword>
<dbReference type="SUPFAM" id="SSF54373">
    <property type="entry name" value="FAD-linked reductases, C-terminal domain"/>
    <property type="match status" value="1"/>
</dbReference>
<name>A0AAE0DEW0_9LECA</name>
<keyword evidence="3 8" id="KW-0285">Flavoprotein</keyword>
<evidence type="ECO:0000256" key="4">
    <source>
        <dbReference type="ARBA" id="ARBA00022827"/>
    </source>
</evidence>
<dbReference type="GO" id="GO:0050660">
    <property type="term" value="F:flavin adenine dinucleotide binding"/>
    <property type="evidence" value="ECO:0007669"/>
    <property type="project" value="InterPro"/>
</dbReference>
<proteinExistence type="inferred from homology"/>
<evidence type="ECO:0000259" key="10">
    <source>
        <dbReference type="PROSITE" id="PS00624"/>
    </source>
</evidence>
<dbReference type="InterPro" id="IPR036188">
    <property type="entry name" value="FAD/NAD-bd_sf"/>
</dbReference>
<dbReference type="InterPro" id="IPR007867">
    <property type="entry name" value="GMC_OxRtase_C"/>
</dbReference>
<evidence type="ECO:0000313" key="12">
    <source>
        <dbReference type="Proteomes" id="UP001276659"/>
    </source>
</evidence>
<accession>A0AAE0DEW0</accession>
<gene>
    <name evidence="11" type="ORF">OEA41_009979</name>
</gene>
<dbReference type="Proteomes" id="UP001276659">
    <property type="component" value="Unassembled WGS sequence"/>
</dbReference>
<dbReference type="PROSITE" id="PS00623">
    <property type="entry name" value="GMC_OXRED_1"/>
    <property type="match status" value="1"/>
</dbReference>
<feature type="binding site" evidence="7">
    <location>
        <position position="101"/>
    </location>
    <ligand>
        <name>FAD</name>
        <dbReference type="ChEBI" id="CHEBI:57692"/>
    </ligand>
</feature>
<comment type="cofactor">
    <cofactor evidence="1 7">
        <name>FAD</name>
        <dbReference type="ChEBI" id="CHEBI:57692"/>
    </cofactor>
</comment>
<evidence type="ECO:0000256" key="5">
    <source>
        <dbReference type="ARBA" id="ARBA00023002"/>
    </source>
</evidence>
<sequence>MNGHPAGENVESFLKHKFTHIVVGGGTAGLVVAARLSENPNITVGVLEAGVPAYDDPRITVPGRFGETLGSEYDWQFATTPQPGLGGRSLPWPRGRVLGGTSALNFMTWNRGCREDYDAWEELGNEGWGWDALMPFFKKTETFHEPDAEHQALHKSIFDKDFHGTEGPLQSVYSAHYGASHQHWHATCHKLGIDTNSSHFSGSNVGCWTSLTGVTPDTRERSYSATAYYKPNANRPNLVLLTDAFVKELVLEKEGREWVTKGVKFTHGGQEHVVRLDGEVIISGGSVQSPQLLEVSGIGNPEILKAAGIETKVDNPNVGEHLQEHMMTAMIVEIDSSIVTPEDLRADPALAEAADKEYALKQTGPRTAIPSSVSYLPFSHFVPSKELHALGSHLLAESKKDPARSTPRDRILVDRLLADKNLGQIEYNFDVSNYSPYFKSLPGKKYATMLQMLQYPFSKGSIHIPAIKDGKKTTMDDKPVIDPRYYSGPGGEIDFKLMVASQEFADKICAMRPLADIIVSRVYPPASTQDKGTNFDFSDWVRESTITDWHPIGTCSMGGKEGIKGGVVDNRLRVYGVKGLRIADASIMPLHIAAHPQATIYGIGEKAASLILEDWEKVHASSGQS</sequence>
<evidence type="ECO:0000256" key="6">
    <source>
        <dbReference type="PIRSR" id="PIRSR000137-1"/>
    </source>
</evidence>
<feature type="binding site" evidence="7">
    <location>
        <begin position="596"/>
        <end position="597"/>
    </location>
    <ligand>
        <name>FAD</name>
        <dbReference type="ChEBI" id="CHEBI:57692"/>
    </ligand>
</feature>
<evidence type="ECO:0000256" key="3">
    <source>
        <dbReference type="ARBA" id="ARBA00022630"/>
    </source>
</evidence>
<dbReference type="AlphaFoldDB" id="A0AAE0DEW0"/>
<keyword evidence="12" id="KW-1185">Reference proteome</keyword>
<dbReference type="Pfam" id="PF00732">
    <property type="entry name" value="GMC_oxred_N"/>
    <property type="match status" value="1"/>
</dbReference>
<dbReference type="GO" id="GO:0016614">
    <property type="term" value="F:oxidoreductase activity, acting on CH-OH group of donors"/>
    <property type="evidence" value="ECO:0007669"/>
    <property type="project" value="InterPro"/>
</dbReference>
<feature type="domain" description="Glucose-methanol-choline oxidoreductase N-terminal" evidence="9">
    <location>
        <begin position="95"/>
        <end position="118"/>
    </location>
</feature>
<feature type="binding site" evidence="7">
    <location>
        <position position="97"/>
    </location>
    <ligand>
        <name>FAD</name>
        <dbReference type="ChEBI" id="CHEBI:57692"/>
    </ligand>
</feature>
<feature type="binding site" evidence="7">
    <location>
        <begin position="549"/>
        <end position="550"/>
    </location>
    <ligand>
        <name>FAD</name>
        <dbReference type="ChEBI" id="CHEBI:57692"/>
    </ligand>
</feature>
<feature type="binding site" evidence="7">
    <location>
        <position position="246"/>
    </location>
    <ligand>
        <name>FAD</name>
        <dbReference type="ChEBI" id="CHEBI:57692"/>
    </ligand>
</feature>
<dbReference type="PROSITE" id="PS00624">
    <property type="entry name" value="GMC_OXRED_2"/>
    <property type="match status" value="1"/>
</dbReference>
<dbReference type="SUPFAM" id="SSF51905">
    <property type="entry name" value="FAD/NAD(P)-binding domain"/>
    <property type="match status" value="1"/>
</dbReference>
<evidence type="ECO:0000256" key="8">
    <source>
        <dbReference type="RuleBase" id="RU003968"/>
    </source>
</evidence>
<evidence type="ECO:0000256" key="2">
    <source>
        <dbReference type="ARBA" id="ARBA00010790"/>
    </source>
</evidence>
<dbReference type="InterPro" id="IPR012132">
    <property type="entry name" value="GMC_OxRdtase"/>
</dbReference>
<protein>
    <recommendedName>
        <fullName evidence="9 10">Glucose-methanol-choline oxidoreductase N-terminal domain-containing protein</fullName>
    </recommendedName>
</protein>
<dbReference type="PIRSF" id="PIRSF000137">
    <property type="entry name" value="Alcohol_oxidase"/>
    <property type="match status" value="1"/>
</dbReference>
<dbReference type="Gene3D" id="3.50.50.60">
    <property type="entry name" value="FAD/NAD(P)-binding domain"/>
    <property type="match status" value="1"/>
</dbReference>